<dbReference type="Proteomes" id="UP000298663">
    <property type="component" value="Unassembled WGS sequence"/>
</dbReference>
<evidence type="ECO:0000256" key="1">
    <source>
        <dbReference type="SAM" id="MobiDB-lite"/>
    </source>
</evidence>
<feature type="compositionally biased region" description="Polar residues" evidence="1">
    <location>
        <begin position="16"/>
        <end position="33"/>
    </location>
</feature>
<accession>A0A4U5M0V0</accession>
<evidence type="ECO:0000313" key="2">
    <source>
        <dbReference type="EMBL" id="TKR62242.1"/>
    </source>
</evidence>
<organism evidence="2 3">
    <name type="scientific">Steinernema carpocapsae</name>
    <name type="common">Entomopathogenic nematode</name>
    <dbReference type="NCBI Taxonomy" id="34508"/>
    <lineage>
        <taxon>Eukaryota</taxon>
        <taxon>Metazoa</taxon>
        <taxon>Ecdysozoa</taxon>
        <taxon>Nematoda</taxon>
        <taxon>Chromadorea</taxon>
        <taxon>Rhabditida</taxon>
        <taxon>Tylenchina</taxon>
        <taxon>Panagrolaimomorpha</taxon>
        <taxon>Strongyloidoidea</taxon>
        <taxon>Steinernematidae</taxon>
        <taxon>Steinernema</taxon>
    </lineage>
</organism>
<proteinExistence type="predicted"/>
<gene>
    <name evidence="2" type="ORF">L596_026230</name>
</gene>
<reference evidence="2 3" key="1">
    <citation type="journal article" date="2015" name="Genome Biol.">
        <title>Comparative genomics of Steinernema reveals deeply conserved gene regulatory networks.</title>
        <authorList>
            <person name="Dillman A.R."/>
            <person name="Macchietto M."/>
            <person name="Porter C.F."/>
            <person name="Rogers A."/>
            <person name="Williams B."/>
            <person name="Antoshechkin I."/>
            <person name="Lee M.M."/>
            <person name="Goodwin Z."/>
            <person name="Lu X."/>
            <person name="Lewis E.E."/>
            <person name="Goodrich-Blair H."/>
            <person name="Stock S.P."/>
            <person name="Adams B.J."/>
            <person name="Sternberg P.W."/>
            <person name="Mortazavi A."/>
        </authorList>
    </citation>
    <scope>NUCLEOTIDE SEQUENCE [LARGE SCALE GENOMIC DNA]</scope>
    <source>
        <strain evidence="2 3">ALL</strain>
    </source>
</reference>
<dbReference type="AlphaFoldDB" id="A0A4U5M0V0"/>
<sequence>MATLLYVPDKETNSITSNLWPTHGTLHQGQPQRYRSVHQRRRLPKRERIPVEQPSWNNLKADLHKLRQTIP</sequence>
<reference evidence="2 3" key="2">
    <citation type="journal article" date="2019" name="G3 (Bethesda)">
        <title>Hybrid Assembly of the Genome of the Entomopathogenic Nematode Steinernema carpocapsae Identifies the X-Chromosome.</title>
        <authorList>
            <person name="Serra L."/>
            <person name="Macchietto M."/>
            <person name="Macias-Munoz A."/>
            <person name="McGill C.J."/>
            <person name="Rodriguez I.M."/>
            <person name="Rodriguez B."/>
            <person name="Murad R."/>
            <person name="Mortazavi A."/>
        </authorList>
    </citation>
    <scope>NUCLEOTIDE SEQUENCE [LARGE SCALE GENOMIC DNA]</scope>
    <source>
        <strain evidence="2 3">ALL</strain>
    </source>
</reference>
<name>A0A4U5M0V0_STECR</name>
<keyword evidence="3" id="KW-1185">Reference proteome</keyword>
<comment type="caution">
    <text evidence="2">The sequence shown here is derived from an EMBL/GenBank/DDBJ whole genome shotgun (WGS) entry which is preliminary data.</text>
</comment>
<evidence type="ECO:0000313" key="3">
    <source>
        <dbReference type="Proteomes" id="UP000298663"/>
    </source>
</evidence>
<protein>
    <submittedName>
        <fullName evidence="2">Uncharacterized protein</fullName>
    </submittedName>
</protein>
<dbReference type="EMBL" id="AZBU02000010">
    <property type="protein sequence ID" value="TKR62242.1"/>
    <property type="molecule type" value="Genomic_DNA"/>
</dbReference>
<feature type="region of interest" description="Disordered" evidence="1">
    <location>
        <begin position="16"/>
        <end position="43"/>
    </location>
</feature>